<protein>
    <recommendedName>
        <fullName evidence="2">F-box domain-containing protein</fullName>
    </recommendedName>
</protein>
<dbReference type="PANTHER" id="PTHR31672:SF13">
    <property type="entry name" value="F-BOX PROTEIN CPR30-LIKE"/>
    <property type="match status" value="1"/>
</dbReference>
<dbReference type="PANTHER" id="PTHR31672">
    <property type="entry name" value="BNACNNG10540D PROTEIN"/>
    <property type="match status" value="1"/>
</dbReference>
<feature type="compositionally biased region" description="Polar residues" evidence="1">
    <location>
        <begin position="482"/>
        <end position="495"/>
    </location>
</feature>
<dbReference type="SMART" id="SM00256">
    <property type="entry name" value="FBOX"/>
    <property type="match status" value="1"/>
</dbReference>
<evidence type="ECO:0000256" key="1">
    <source>
        <dbReference type="SAM" id="MobiDB-lite"/>
    </source>
</evidence>
<organism evidence="3 4">
    <name type="scientific">Cuscuta campestris</name>
    <dbReference type="NCBI Taxonomy" id="132261"/>
    <lineage>
        <taxon>Eukaryota</taxon>
        <taxon>Viridiplantae</taxon>
        <taxon>Streptophyta</taxon>
        <taxon>Embryophyta</taxon>
        <taxon>Tracheophyta</taxon>
        <taxon>Spermatophyta</taxon>
        <taxon>Magnoliopsida</taxon>
        <taxon>eudicotyledons</taxon>
        <taxon>Gunneridae</taxon>
        <taxon>Pentapetalae</taxon>
        <taxon>asterids</taxon>
        <taxon>lamiids</taxon>
        <taxon>Solanales</taxon>
        <taxon>Convolvulaceae</taxon>
        <taxon>Cuscuteae</taxon>
        <taxon>Cuscuta</taxon>
        <taxon>Cuscuta subgen. Grammica</taxon>
        <taxon>Cuscuta sect. Cleistogrammica</taxon>
    </lineage>
</organism>
<dbReference type="InterPro" id="IPR001810">
    <property type="entry name" value="F-box_dom"/>
</dbReference>
<dbReference type="SUPFAM" id="SSF56219">
    <property type="entry name" value="DNase I-like"/>
    <property type="match status" value="1"/>
</dbReference>
<sequence>MMVIECLPQISHLLCSVFNLQDPPRRGKASIGQLLDDILIDILSRLPADTVLRCRTVCQDWRSLTLSHYFTGLQAERAPSVVIVQGIQLGLHKKSDDYYIYDAVSKKLRHIPFNLNIYKGFYFPSFRGACGGPFLHLKSYATLWKDGTNIFSSHPIKCDFVFNIITQQLLGVRSELQDFVCGVYFHKATNECNYLCVRRVSAEERCFQYFSYNIVSRTTKKIACSRFSCRQDANNYPVALNGALHMMTCDDCMHAVLVFEIDSRKLYALPHPEVECVDGQVDSHKLMTLFVHDGHLGMCHARDLGVGRFDIWILEDYAKWRWVRKARFTLRKPRFGLDTMRDMLVGGCFMVSSVGKDELFIGWFSRLLLVVNVKEQSIKEIKVPHKLKSANIRRCAAYTSSLVTHHGENRRHKAPFGDSLFPANMAGQRPPDPSHHPPDVPAIPSSHHTPETTTGNVPGAVAIVAALPPFFPASTGPGGDPLSSQVLPLPQTTPSHPFAASSGAGMGCTSAAAMAGLPVGSPPPSLFPGQYCVAQLPHVPLPVFTSAASHAPSILVTDFLKVKVPINSLNYFNWQDIPGAVLKGLVDSEHVIMHVPVPSLSHYQRLNVPGAVTLALVGPNGCPYGEYPDGEVLRPIANPHVFKPINLELPREKEARLAQEAAKRAVHDPSTMNEALVQFSKAQISILGPVSLHEATAVDTAPTSMHAPHAQARPGGKRVATPRQEGPHGIPKSSFAQVVAGPSMAGTSKSFAQALTSSTNPAFVPTSSHPSPNVVIPDACLVPSTVVNATPPTSVVVEQSASQALEPSVPPTGVEQGPVVASLPLSTSSSSIVHVPDPQLPELALAMSNTFDALGEMPGDSHEDCDFNTVASSIPSDSVRKEDDDCSSQTSDGSMGDHFEDLTDIARDLAASGVSPAREAPTTRVDSPFIGEDYTSFNNRVGGVEVRSRLDRLLFNQSWMDMFSCLVHHLDRVGSDHAPLLVECKSHERPPARPFTFLNVWTEHEDFQRVVADSWREDITGSPMFVFGAKLKRLAHSLKIWNRDTFGHIFDSLKRLGPFIRPLGRSFTWTYWRW</sequence>
<reference evidence="3 4" key="1">
    <citation type="submission" date="2018-04" db="EMBL/GenBank/DDBJ databases">
        <authorList>
            <person name="Vogel A."/>
        </authorList>
    </citation>
    <scope>NUCLEOTIDE SEQUENCE [LARGE SCALE GENOMIC DNA]</scope>
</reference>
<name>A0A484M7N2_9ASTE</name>
<dbReference type="Gene3D" id="1.20.1280.50">
    <property type="match status" value="1"/>
</dbReference>
<dbReference type="InterPro" id="IPR036691">
    <property type="entry name" value="Endo/exonu/phosph_ase_sf"/>
</dbReference>
<proteinExistence type="predicted"/>
<dbReference type="SUPFAM" id="SSF81383">
    <property type="entry name" value="F-box domain"/>
    <property type="match status" value="1"/>
</dbReference>
<dbReference type="Pfam" id="PF00646">
    <property type="entry name" value="F-box"/>
    <property type="match status" value="1"/>
</dbReference>
<feature type="region of interest" description="Disordered" evidence="1">
    <location>
        <begin position="703"/>
        <end position="734"/>
    </location>
</feature>
<feature type="region of interest" description="Disordered" evidence="1">
    <location>
        <begin position="407"/>
        <end position="456"/>
    </location>
</feature>
<feature type="domain" description="F-box" evidence="2">
    <location>
        <begin position="34"/>
        <end position="74"/>
    </location>
</feature>
<dbReference type="InterPro" id="IPR036047">
    <property type="entry name" value="F-box-like_dom_sf"/>
</dbReference>
<feature type="region of interest" description="Disordered" evidence="1">
    <location>
        <begin position="475"/>
        <end position="502"/>
    </location>
</feature>
<evidence type="ECO:0000313" key="4">
    <source>
        <dbReference type="Proteomes" id="UP000595140"/>
    </source>
</evidence>
<dbReference type="AlphaFoldDB" id="A0A484M7N2"/>
<feature type="region of interest" description="Disordered" evidence="1">
    <location>
        <begin position="869"/>
        <end position="897"/>
    </location>
</feature>
<dbReference type="InterPro" id="IPR050796">
    <property type="entry name" value="SCF_F-box_component"/>
</dbReference>
<evidence type="ECO:0000313" key="3">
    <source>
        <dbReference type="EMBL" id="VFQ84559.1"/>
    </source>
</evidence>
<gene>
    <name evidence="3" type="ORF">CCAM_LOCUS26335</name>
</gene>
<evidence type="ECO:0000259" key="2">
    <source>
        <dbReference type="SMART" id="SM00256"/>
    </source>
</evidence>
<dbReference type="Proteomes" id="UP000595140">
    <property type="component" value="Unassembled WGS sequence"/>
</dbReference>
<dbReference type="OrthoDB" id="1291746at2759"/>
<dbReference type="InterPro" id="IPR013187">
    <property type="entry name" value="F-box-assoc_dom_typ3"/>
</dbReference>
<dbReference type="EMBL" id="OOIL02002786">
    <property type="protein sequence ID" value="VFQ84559.1"/>
    <property type="molecule type" value="Genomic_DNA"/>
</dbReference>
<accession>A0A484M7N2</accession>
<dbReference type="Pfam" id="PF08268">
    <property type="entry name" value="FBA_3"/>
    <property type="match status" value="1"/>
</dbReference>
<keyword evidence="4" id="KW-1185">Reference proteome</keyword>